<dbReference type="PANTHER" id="PTHR23011:SF28">
    <property type="entry name" value="CYCLIC NUCLEOTIDE-BINDING DOMAIN CONTAINING PROTEIN"/>
    <property type="match status" value="1"/>
</dbReference>
<dbReference type="PROSITE" id="PS50042">
    <property type="entry name" value="CNMP_BINDING_3"/>
    <property type="match status" value="2"/>
</dbReference>
<evidence type="ECO:0000259" key="2">
    <source>
        <dbReference type="PROSITE" id="PS50042"/>
    </source>
</evidence>
<reference evidence="4" key="1">
    <citation type="journal article" date="2018" name="Nat. Microbiol.">
        <title>Leveraging single-cell genomics to expand the fungal tree of life.</title>
        <authorList>
            <person name="Ahrendt S.R."/>
            <person name="Quandt C.A."/>
            <person name="Ciobanu D."/>
            <person name="Clum A."/>
            <person name="Salamov A."/>
            <person name="Andreopoulos B."/>
            <person name="Cheng J.F."/>
            <person name="Woyke T."/>
            <person name="Pelin A."/>
            <person name="Henrissat B."/>
            <person name="Reynolds N.K."/>
            <person name="Benny G.L."/>
            <person name="Smith M.E."/>
            <person name="James T.Y."/>
            <person name="Grigoriev I.V."/>
        </authorList>
    </citation>
    <scope>NUCLEOTIDE SEQUENCE [LARGE SCALE GENOMIC DNA]</scope>
    <source>
        <strain evidence="4">ATCC 52028</strain>
    </source>
</reference>
<dbReference type="Pfam" id="PF00027">
    <property type="entry name" value="cNMP_binding"/>
    <property type="match status" value="1"/>
</dbReference>
<dbReference type="InterPro" id="IPR014710">
    <property type="entry name" value="RmlC-like_jellyroll"/>
</dbReference>
<dbReference type="SUPFAM" id="SSF51206">
    <property type="entry name" value="cAMP-binding domain-like"/>
    <property type="match status" value="2"/>
</dbReference>
<dbReference type="Gene3D" id="2.60.120.10">
    <property type="entry name" value="Jelly Rolls"/>
    <property type="match status" value="2"/>
</dbReference>
<feature type="region of interest" description="Disordered" evidence="1">
    <location>
        <begin position="350"/>
        <end position="373"/>
    </location>
</feature>
<dbReference type="SMART" id="SM00100">
    <property type="entry name" value="cNMP"/>
    <property type="match status" value="2"/>
</dbReference>
<dbReference type="InterPro" id="IPR018488">
    <property type="entry name" value="cNMP-bd_CS"/>
</dbReference>
<dbReference type="InterPro" id="IPR000595">
    <property type="entry name" value="cNMP-bd_dom"/>
</dbReference>
<gene>
    <name evidence="3" type="ORF">CXG81DRAFT_17706</name>
</gene>
<organism evidence="3 4">
    <name type="scientific">Caulochytrium protostelioides</name>
    <dbReference type="NCBI Taxonomy" id="1555241"/>
    <lineage>
        <taxon>Eukaryota</taxon>
        <taxon>Fungi</taxon>
        <taxon>Fungi incertae sedis</taxon>
        <taxon>Chytridiomycota</taxon>
        <taxon>Chytridiomycota incertae sedis</taxon>
        <taxon>Chytridiomycetes</taxon>
        <taxon>Caulochytriales</taxon>
        <taxon>Caulochytriaceae</taxon>
        <taxon>Caulochytrium</taxon>
    </lineage>
</organism>
<dbReference type="InterPro" id="IPR018490">
    <property type="entry name" value="cNMP-bd_dom_sf"/>
</dbReference>
<protein>
    <recommendedName>
        <fullName evidence="2">Cyclic nucleotide-binding domain-containing protein</fullName>
    </recommendedName>
</protein>
<keyword evidence="4" id="KW-1185">Reference proteome</keyword>
<evidence type="ECO:0000313" key="3">
    <source>
        <dbReference type="EMBL" id="RKP02653.1"/>
    </source>
</evidence>
<sequence>MAAGLPLPRSDGPPVLLGVQPLTAAARLHHVAESPATPSAAAAAAPLGIRPTTSQPIGMSNIPRSRMTVAAAATPAQHHGLALQRLDQRLQQLGTPRGIDGEPETQRLHSATRSAMHLSRGAPARDHSADASPRSSTSSRASAPDSGTPDAITLARYALASVPLSRSTTAVASRGSAVIRKTPAPPEVVAAMQTAKTYSTPLSLQEWENTKLLAASRTSIAMARSGGGGLRRGTTGSVPLAAGGAARSVAVLSGGPSTASTLIGSSTVGAASSRASSQSKSSNALSAADPLSDVFSVTDFVVNYQKAQELLSVHPGAEKAEGPRRATGASFSTLFVPNKKPSIAAQARAQPRYMEARSQPQAPAVSRPATTRDIVRLEASATRTMEEQHRTLLQRQQEAKEQANALFRERRLADQHAAKRSNAAANGTQTEEDQAKEAARMAKALPRIIAVLAMNPGARSVEDKQYLFTHLRPWQKAFGKWSDFVLSEIVGVASLQRIEKDRVICRQGDIGTIFYVILMGSVSVQLSKTGRIEDSVPVAKIPSGCGFGDLALISDNSKRAATIVTLEDCFLMCVEKVDYTRVVKVIFEKDAEERALFLRKIAIFKTWSPVTLKAMTQVVSTRTEPPGTVLQEEGKLGKELFMIRKGKVHVQLWSQRHQRAVRVLTLGPLDYFNHNMVLDVEATASATFVVDEAEPAVVLVMTMYDARSKCLTGIPEDAPNYGWTASQIDAAYATQVEQKHWLALRQKEFHERAKRKAIAQPIHG</sequence>
<feature type="compositionally biased region" description="Low complexity" evidence="1">
    <location>
        <begin position="130"/>
        <end position="146"/>
    </location>
</feature>
<dbReference type="CDD" id="cd00038">
    <property type="entry name" value="CAP_ED"/>
    <property type="match status" value="1"/>
</dbReference>
<dbReference type="AlphaFoldDB" id="A0A4P9XB84"/>
<dbReference type="Proteomes" id="UP000274922">
    <property type="component" value="Unassembled WGS sequence"/>
</dbReference>
<feature type="region of interest" description="Disordered" evidence="1">
    <location>
        <begin position="414"/>
        <end position="439"/>
    </location>
</feature>
<proteinExistence type="predicted"/>
<name>A0A4P9XB84_9FUNG</name>
<dbReference type="STRING" id="1555241.A0A4P9XB84"/>
<feature type="region of interest" description="Disordered" evidence="1">
    <location>
        <begin position="113"/>
        <end position="149"/>
    </location>
</feature>
<feature type="domain" description="Cyclic nucleotide-binding" evidence="2">
    <location>
        <begin position="477"/>
        <end position="600"/>
    </location>
</feature>
<evidence type="ECO:0000256" key="1">
    <source>
        <dbReference type="SAM" id="MobiDB-lite"/>
    </source>
</evidence>
<accession>A0A4P9XB84</accession>
<dbReference type="PANTHER" id="PTHR23011">
    <property type="entry name" value="CYCLIC NUCLEOTIDE-BINDING DOMAIN CONTAINING PROTEIN"/>
    <property type="match status" value="1"/>
</dbReference>
<feature type="domain" description="Cyclic nucleotide-binding" evidence="2">
    <location>
        <begin position="603"/>
        <end position="690"/>
    </location>
</feature>
<dbReference type="PROSITE" id="PS00888">
    <property type="entry name" value="CNMP_BINDING_1"/>
    <property type="match status" value="1"/>
</dbReference>
<evidence type="ECO:0000313" key="4">
    <source>
        <dbReference type="Proteomes" id="UP000274922"/>
    </source>
</evidence>
<dbReference type="EMBL" id="ML014138">
    <property type="protein sequence ID" value="RKP02653.1"/>
    <property type="molecule type" value="Genomic_DNA"/>
</dbReference>
<dbReference type="OrthoDB" id="417078at2759"/>